<reference evidence="7" key="1">
    <citation type="journal article" date="2021" name="PeerJ">
        <title>Extensive microbial diversity within the chicken gut microbiome revealed by metagenomics and culture.</title>
        <authorList>
            <person name="Gilroy R."/>
            <person name="Ravi A."/>
            <person name="Getino M."/>
            <person name="Pursley I."/>
            <person name="Horton D.L."/>
            <person name="Alikhan N.F."/>
            <person name="Baker D."/>
            <person name="Gharbi K."/>
            <person name="Hall N."/>
            <person name="Watson M."/>
            <person name="Adriaenssens E.M."/>
            <person name="Foster-Nyarko E."/>
            <person name="Jarju S."/>
            <person name="Secka A."/>
            <person name="Antonio M."/>
            <person name="Oren A."/>
            <person name="Chaudhuri R.R."/>
            <person name="La Ragione R."/>
            <person name="Hildebrand F."/>
            <person name="Pallen M.J."/>
        </authorList>
    </citation>
    <scope>NUCLEOTIDE SEQUENCE</scope>
    <source>
        <strain evidence="7">CHK192-9172</strain>
    </source>
</reference>
<dbReference type="SUPFAM" id="SSF141322">
    <property type="entry name" value="NfeD domain-like"/>
    <property type="match status" value="1"/>
</dbReference>
<dbReference type="InterPro" id="IPR052165">
    <property type="entry name" value="Membrane_assoc_protease"/>
</dbReference>
<evidence type="ECO:0000256" key="5">
    <source>
        <dbReference type="SAM" id="Phobius"/>
    </source>
</evidence>
<dbReference type="Proteomes" id="UP000824024">
    <property type="component" value="Unassembled WGS sequence"/>
</dbReference>
<dbReference type="Pfam" id="PF01957">
    <property type="entry name" value="NfeD"/>
    <property type="match status" value="1"/>
</dbReference>
<protein>
    <submittedName>
        <fullName evidence="7">NfeD family protein</fullName>
    </submittedName>
</protein>
<evidence type="ECO:0000256" key="2">
    <source>
        <dbReference type="ARBA" id="ARBA00022692"/>
    </source>
</evidence>
<organism evidence="7 8">
    <name type="scientific">Candidatus Eubacterium avistercoris</name>
    <dbReference type="NCBI Taxonomy" id="2838567"/>
    <lineage>
        <taxon>Bacteria</taxon>
        <taxon>Bacillati</taxon>
        <taxon>Bacillota</taxon>
        <taxon>Clostridia</taxon>
        <taxon>Eubacteriales</taxon>
        <taxon>Eubacteriaceae</taxon>
        <taxon>Eubacterium</taxon>
    </lineage>
</organism>
<comment type="caution">
    <text evidence="7">The sequence shown here is derived from an EMBL/GenBank/DDBJ whole genome shotgun (WGS) entry which is preliminary data.</text>
</comment>
<dbReference type="InterPro" id="IPR012340">
    <property type="entry name" value="NA-bd_OB-fold"/>
</dbReference>
<dbReference type="PANTHER" id="PTHR33507">
    <property type="entry name" value="INNER MEMBRANE PROTEIN YBBJ"/>
    <property type="match status" value="1"/>
</dbReference>
<keyword evidence="2 5" id="KW-0812">Transmembrane</keyword>
<dbReference type="EMBL" id="DXCH01000134">
    <property type="protein sequence ID" value="HIZ07228.1"/>
    <property type="molecule type" value="Genomic_DNA"/>
</dbReference>
<evidence type="ECO:0000313" key="7">
    <source>
        <dbReference type="EMBL" id="HIZ07228.1"/>
    </source>
</evidence>
<evidence type="ECO:0000256" key="3">
    <source>
        <dbReference type="ARBA" id="ARBA00022989"/>
    </source>
</evidence>
<keyword evidence="4 5" id="KW-0472">Membrane</keyword>
<evidence type="ECO:0000259" key="6">
    <source>
        <dbReference type="Pfam" id="PF01957"/>
    </source>
</evidence>
<reference evidence="7" key="2">
    <citation type="submission" date="2021-04" db="EMBL/GenBank/DDBJ databases">
        <authorList>
            <person name="Gilroy R."/>
        </authorList>
    </citation>
    <scope>NUCLEOTIDE SEQUENCE</scope>
    <source>
        <strain evidence="7">CHK192-9172</strain>
    </source>
</reference>
<evidence type="ECO:0000256" key="4">
    <source>
        <dbReference type="ARBA" id="ARBA00023136"/>
    </source>
</evidence>
<feature type="transmembrane region" description="Helical" evidence="5">
    <location>
        <begin position="7"/>
        <end position="29"/>
    </location>
</feature>
<dbReference type="PANTHER" id="PTHR33507:SF3">
    <property type="entry name" value="INNER MEMBRANE PROTEIN YBBJ"/>
    <property type="match status" value="1"/>
</dbReference>
<keyword evidence="3 5" id="KW-1133">Transmembrane helix</keyword>
<gene>
    <name evidence="7" type="ORF">IAA08_04750</name>
</gene>
<feature type="transmembrane region" description="Helical" evidence="5">
    <location>
        <begin position="35"/>
        <end position="62"/>
    </location>
</feature>
<feature type="domain" description="NfeD-like C-terminal" evidence="6">
    <location>
        <begin position="80"/>
        <end position="140"/>
    </location>
</feature>
<proteinExistence type="predicted"/>
<sequence>MIALGWLAILIIMVVVEIATMGLTTIWFAGGALAAFIACAAGAALPVQIILFFGVSCVLLAFTRPIVKKRFNQDRVRTNAELLIGEKGIVLETIDNLNATGQVQVRGQEWMARSREEGVVIPKDAVVTIFAIEGVKLIVTEKETEKETDTEMSVKES</sequence>
<dbReference type="InterPro" id="IPR002810">
    <property type="entry name" value="NfeD-like_C"/>
</dbReference>
<name>A0A9D2IG87_9FIRM</name>
<comment type="subcellular location">
    <subcellularLocation>
        <location evidence="1">Membrane</location>
        <topology evidence="1">Multi-pass membrane protein</topology>
    </subcellularLocation>
</comment>
<dbReference type="Gene3D" id="2.40.50.140">
    <property type="entry name" value="Nucleic acid-binding proteins"/>
    <property type="match status" value="1"/>
</dbReference>
<dbReference type="AlphaFoldDB" id="A0A9D2IG87"/>
<evidence type="ECO:0000313" key="8">
    <source>
        <dbReference type="Proteomes" id="UP000824024"/>
    </source>
</evidence>
<dbReference type="GO" id="GO:0005886">
    <property type="term" value="C:plasma membrane"/>
    <property type="evidence" value="ECO:0007669"/>
    <property type="project" value="TreeGrafter"/>
</dbReference>
<evidence type="ECO:0000256" key="1">
    <source>
        <dbReference type="ARBA" id="ARBA00004141"/>
    </source>
</evidence>
<accession>A0A9D2IG87</accession>